<dbReference type="InterPro" id="IPR053793">
    <property type="entry name" value="PB1-like"/>
</dbReference>
<organism evidence="2 3">
    <name type="scientific">Acaulospora morrowiae</name>
    <dbReference type="NCBI Taxonomy" id="94023"/>
    <lineage>
        <taxon>Eukaryota</taxon>
        <taxon>Fungi</taxon>
        <taxon>Fungi incertae sedis</taxon>
        <taxon>Mucoromycota</taxon>
        <taxon>Glomeromycotina</taxon>
        <taxon>Glomeromycetes</taxon>
        <taxon>Diversisporales</taxon>
        <taxon>Acaulosporaceae</taxon>
        <taxon>Acaulospora</taxon>
    </lineage>
</organism>
<dbReference type="SUPFAM" id="SSF54277">
    <property type="entry name" value="CAD &amp; PB1 domains"/>
    <property type="match status" value="1"/>
</dbReference>
<accession>A0A9N9D9Q0</accession>
<dbReference type="EMBL" id="CAJVPV010008201">
    <property type="protein sequence ID" value="CAG8627802.1"/>
    <property type="molecule type" value="Genomic_DNA"/>
</dbReference>
<reference evidence="2" key="1">
    <citation type="submission" date="2021-06" db="EMBL/GenBank/DDBJ databases">
        <authorList>
            <person name="Kallberg Y."/>
            <person name="Tangrot J."/>
            <person name="Rosling A."/>
        </authorList>
    </citation>
    <scope>NUCLEOTIDE SEQUENCE</scope>
    <source>
        <strain evidence="2">CL551</strain>
    </source>
</reference>
<comment type="caution">
    <text evidence="2">The sequence shown here is derived from an EMBL/GenBank/DDBJ whole genome shotgun (WGS) entry which is preliminary data.</text>
</comment>
<dbReference type="Pfam" id="PF00564">
    <property type="entry name" value="PB1"/>
    <property type="match status" value="1"/>
</dbReference>
<gene>
    <name evidence="2" type="ORF">AMORRO_LOCUS8951</name>
</gene>
<protein>
    <submittedName>
        <fullName evidence="2">9843_t:CDS:1</fullName>
    </submittedName>
</protein>
<dbReference type="CDD" id="cd05992">
    <property type="entry name" value="PB1"/>
    <property type="match status" value="1"/>
</dbReference>
<evidence type="ECO:0000313" key="2">
    <source>
        <dbReference type="EMBL" id="CAG8627802.1"/>
    </source>
</evidence>
<dbReference type="Proteomes" id="UP000789342">
    <property type="component" value="Unassembled WGS sequence"/>
</dbReference>
<evidence type="ECO:0000313" key="3">
    <source>
        <dbReference type="Proteomes" id="UP000789342"/>
    </source>
</evidence>
<keyword evidence="3" id="KW-1185">Reference proteome</keyword>
<sequence length="288" mass="33420">MDDIPWVYSKVNNGDHSGTCSNDQNPKYNPRGDTFNRKFQNPGRSQSNVNSNNFHHYYQPQHIEFYLSSISIDEYCESVEAFDIYKLKFRYKYLEEGISIFLNENKGKIYIPLEALEEISKVQLNLIFLTLKKDSIKLLSYSSKKGFNKDDPIRENLDRATSIHMYAQESTPQQAIDMTGLHIHYVLDRINRVKFCRTNVPRWGGMVNVAPRVQCHVADDIRILSLDPREILLGDIKHFIENALNVSGIRNIKYKDDEGDLISISTIDDLETAAKLYLRDSKLEIWCN</sequence>
<dbReference type="OrthoDB" id="1594986at2759"/>
<dbReference type="SMART" id="SM00666">
    <property type="entry name" value="PB1"/>
    <property type="match status" value="1"/>
</dbReference>
<name>A0A9N9D9Q0_9GLOM</name>
<dbReference type="Gene3D" id="3.10.20.90">
    <property type="entry name" value="Phosphatidylinositol 3-kinase Catalytic Subunit, Chain A, domain 1"/>
    <property type="match status" value="1"/>
</dbReference>
<dbReference type="PROSITE" id="PS51745">
    <property type="entry name" value="PB1"/>
    <property type="match status" value="1"/>
</dbReference>
<dbReference type="AlphaFoldDB" id="A0A9N9D9Q0"/>
<feature type="domain" description="PB1" evidence="1">
    <location>
        <begin position="210"/>
        <end position="288"/>
    </location>
</feature>
<proteinExistence type="predicted"/>
<evidence type="ECO:0000259" key="1">
    <source>
        <dbReference type="PROSITE" id="PS51745"/>
    </source>
</evidence>
<dbReference type="InterPro" id="IPR000270">
    <property type="entry name" value="PB1_dom"/>
</dbReference>